<evidence type="ECO:0000256" key="6">
    <source>
        <dbReference type="ARBA" id="ARBA00023015"/>
    </source>
</evidence>
<evidence type="ECO:0000256" key="3">
    <source>
        <dbReference type="ARBA" id="ARBA00022737"/>
    </source>
</evidence>
<name>A0AAE0WVK1_9PEZI</name>
<feature type="region of interest" description="Disordered" evidence="11">
    <location>
        <begin position="367"/>
        <end position="405"/>
    </location>
</feature>
<keyword evidence="3" id="KW-0677">Repeat</keyword>
<feature type="domain" description="C2H2-type" evidence="12">
    <location>
        <begin position="322"/>
        <end position="351"/>
    </location>
</feature>
<dbReference type="SUPFAM" id="SSF57667">
    <property type="entry name" value="beta-beta-alpha zinc fingers"/>
    <property type="match status" value="1"/>
</dbReference>
<comment type="subcellular location">
    <subcellularLocation>
        <location evidence="1">Nucleus</location>
    </subcellularLocation>
</comment>
<keyword evidence="6" id="KW-0805">Transcription regulation</keyword>
<dbReference type="GO" id="GO:0010468">
    <property type="term" value="P:regulation of gene expression"/>
    <property type="evidence" value="ECO:0007669"/>
    <property type="project" value="TreeGrafter"/>
</dbReference>
<organism evidence="13 14">
    <name type="scientific">Recurvomyces mirabilis</name>
    <dbReference type="NCBI Taxonomy" id="574656"/>
    <lineage>
        <taxon>Eukaryota</taxon>
        <taxon>Fungi</taxon>
        <taxon>Dikarya</taxon>
        <taxon>Ascomycota</taxon>
        <taxon>Pezizomycotina</taxon>
        <taxon>Dothideomycetes</taxon>
        <taxon>Dothideomycetidae</taxon>
        <taxon>Mycosphaerellales</taxon>
        <taxon>Teratosphaeriaceae</taxon>
        <taxon>Recurvomyces</taxon>
    </lineage>
</organism>
<keyword evidence="7" id="KW-0238">DNA-binding</keyword>
<keyword evidence="14" id="KW-1185">Reference proteome</keyword>
<sequence length="464" mass="51646">MDFRRDDEISSEIGSMFLEPNMLDPTLMVNGEWDEGFGQAGAWSNTQYATYPPPSNPQGDMAMSAGGLLDTTYMWTAGHLEQFQPGLQSSQSFGMPSGAAPPMPYNNSYALAQSTTQPGSGLNHFSPQHQPTQPRPQLQVATSSAALRPQNQVYPHQLPRSAPPRAAPHIFIQRVDSIPREMPAPTTYSDRRPRAHSDATMPLLTHAQTEPDLPRANNLLSPSSPYTPVMDRFLQEEHAVPQGHIAQASIESPRSRSASRSSRGRHKSVSRSPTHSRESSVVSSRSSMSGEFQCQECNKRYATNSKLKHHKRYHTPYEERKNVCEECGLRFLFKRELVRHMQTITHGGRPFVCSNCTINKSCNDRAVTPTPSDNPSNPPSTGSSVGLQSRARAKSTGDLRQDTPCSDFGLIPQLQVFELPNHMQDNLDFDPSVDPSLYDPSLCMDTSIDWQQDPSYDDPFVYQQ</sequence>
<dbReference type="Gene3D" id="3.30.160.60">
    <property type="entry name" value="Classic Zinc Finger"/>
    <property type="match status" value="2"/>
</dbReference>
<dbReference type="PROSITE" id="PS50157">
    <property type="entry name" value="ZINC_FINGER_C2H2_2"/>
    <property type="match status" value="2"/>
</dbReference>
<proteinExistence type="predicted"/>
<feature type="region of interest" description="Disordered" evidence="11">
    <location>
        <begin position="87"/>
        <end position="142"/>
    </location>
</feature>
<dbReference type="FunFam" id="3.30.160.60:FF:000322">
    <property type="entry name" value="GDNF-inducible zinc finger protein 1"/>
    <property type="match status" value="1"/>
</dbReference>
<feature type="compositionally biased region" description="Low complexity" evidence="11">
    <location>
        <begin position="367"/>
        <end position="386"/>
    </location>
</feature>
<dbReference type="AlphaFoldDB" id="A0AAE0WVK1"/>
<evidence type="ECO:0000256" key="7">
    <source>
        <dbReference type="ARBA" id="ARBA00023125"/>
    </source>
</evidence>
<accession>A0AAE0WVK1</accession>
<evidence type="ECO:0000256" key="11">
    <source>
        <dbReference type="SAM" id="MobiDB-lite"/>
    </source>
</evidence>
<evidence type="ECO:0000256" key="5">
    <source>
        <dbReference type="ARBA" id="ARBA00022833"/>
    </source>
</evidence>
<evidence type="ECO:0000256" key="2">
    <source>
        <dbReference type="ARBA" id="ARBA00022723"/>
    </source>
</evidence>
<evidence type="ECO:0000256" key="10">
    <source>
        <dbReference type="PROSITE-ProRule" id="PRU00042"/>
    </source>
</evidence>
<dbReference type="GO" id="GO:0005634">
    <property type="term" value="C:nucleus"/>
    <property type="evidence" value="ECO:0007669"/>
    <property type="project" value="UniProtKB-SubCell"/>
</dbReference>
<feature type="region of interest" description="Disordered" evidence="11">
    <location>
        <begin position="244"/>
        <end position="287"/>
    </location>
</feature>
<dbReference type="Proteomes" id="UP001274830">
    <property type="component" value="Unassembled WGS sequence"/>
</dbReference>
<evidence type="ECO:0000313" key="14">
    <source>
        <dbReference type="Proteomes" id="UP001274830"/>
    </source>
</evidence>
<dbReference type="EMBL" id="JAUTXT010000004">
    <property type="protein sequence ID" value="KAK3678415.1"/>
    <property type="molecule type" value="Genomic_DNA"/>
</dbReference>
<dbReference type="GO" id="GO:0008270">
    <property type="term" value="F:zinc ion binding"/>
    <property type="evidence" value="ECO:0007669"/>
    <property type="project" value="UniProtKB-KW"/>
</dbReference>
<evidence type="ECO:0000256" key="4">
    <source>
        <dbReference type="ARBA" id="ARBA00022771"/>
    </source>
</evidence>
<keyword evidence="8" id="KW-0804">Transcription</keyword>
<dbReference type="PANTHER" id="PTHR16515">
    <property type="entry name" value="PR DOMAIN ZINC FINGER PROTEIN"/>
    <property type="match status" value="1"/>
</dbReference>
<evidence type="ECO:0000256" key="8">
    <source>
        <dbReference type="ARBA" id="ARBA00023163"/>
    </source>
</evidence>
<keyword evidence="2" id="KW-0479">Metal-binding</keyword>
<evidence type="ECO:0000256" key="9">
    <source>
        <dbReference type="ARBA" id="ARBA00023242"/>
    </source>
</evidence>
<keyword evidence="9" id="KW-0539">Nucleus</keyword>
<gene>
    <name evidence="13" type="ORF">LTR78_001712</name>
</gene>
<dbReference type="PANTHER" id="PTHR16515:SF49">
    <property type="entry name" value="GASTRULA ZINC FINGER PROTEIN XLCGF49.1-LIKE-RELATED"/>
    <property type="match status" value="1"/>
</dbReference>
<comment type="caution">
    <text evidence="13">The sequence shown here is derived from an EMBL/GenBank/DDBJ whole genome shotgun (WGS) entry which is preliminary data.</text>
</comment>
<evidence type="ECO:0000256" key="1">
    <source>
        <dbReference type="ARBA" id="ARBA00004123"/>
    </source>
</evidence>
<keyword evidence="5" id="KW-0862">Zinc</keyword>
<dbReference type="InterPro" id="IPR050331">
    <property type="entry name" value="Zinc_finger"/>
</dbReference>
<dbReference type="SMART" id="SM00355">
    <property type="entry name" value="ZnF_C2H2"/>
    <property type="match status" value="2"/>
</dbReference>
<keyword evidence="4 10" id="KW-0863">Zinc-finger</keyword>
<dbReference type="InterPro" id="IPR036236">
    <property type="entry name" value="Znf_C2H2_sf"/>
</dbReference>
<dbReference type="GO" id="GO:0003677">
    <property type="term" value="F:DNA binding"/>
    <property type="evidence" value="ECO:0007669"/>
    <property type="project" value="UniProtKB-KW"/>
</dbReference>
<dbReference type="InterPro" id="IPR013087">
    <property type="entry name" value="Znf_C2H2_type"/>
</dbReference>
<dbReference type="PROSITE" id="PS00028">
    <property type="entry name" value="ZINC_FINGER_C2H2_1"/>
    <property type="match status" value="2"/>
</dbReference>
<evidence type="ECO:0000259" key="12">
    <source>
        <dbReference type="PROSITE" id="PS50157"/>
    </source>
</evidence>
<protein>
    <recommendedName>
        <fullName evidence="12">C2H2-type domain-containing protein</fullName>
    </recommendedName>
</protein>
<feature type="compositionally biased region" description="Low complexity" evidence="11">
    <location>
        <begin position="249"/>
        <end position="261"/>
    </location>
</feature>
<feature type="compositionally biased region" description="Polar residues" evidence="11">
    <location>
        <begin position="105"/>
        <end position="142"/>
    </location>
</feature>
<reference evidence="13" key="1">
    <citation type="submission" date="2023-07" db="EMBL/GenBank/DDBJ databases">
        <title>Black Yeasts Isolated from many extreme environments.</title>
        <authorList>
            <person name="Coleine C."/>
            <person name="Stajich J.E."/>
            <person name="Selbmann L."/>
        </authorList>
    </citation>
    <scope>NUCLEOTIDE SEQUENCE</scope>
    <source>
        <strain evidence="13">CCFEE 5485</strain>
    </source>
</reference>
<feature type="region of interest" description="Disordered" evidence="11">
    <location>
        <begin position="206"/>
        <end position="228"/>
    </location>
</feature>
<feature type="domain" description="C2H2-type" evidence="12">
    <location>
        <begin position="292"/>
        <end position="319"/>
    </location>
</feature>
<evidence type="ECO:0000313" key="13">
    <source>
        <dbReference type="EMBL" id="KAK3678415.1"/>
    </source>
</evidence>